<sequence length="173" mass="19677">MKNITNYLQISLLLLVLLSCSNEPTIVESNSKKVQNSEVFMQKNNYENQSQSEISIYEIERPYYIESLDEEISILFTIGISEEDDDLHFFEVSENILNITGLSKAELELEVIESTHSDPENPNEDLSPHAKCIEDCKDKYTDEYGNKINGRGTCKANCWVDTAIRVLDAGVPF</sequence>
<dbReference type="Proteomes" id="UP001597357">
    <property type="component" value="Unassembled WGS sequence"/>
</dbReference>
<accession>A0ABW5SBR8</accession>
<evidence type="ECO:0000313" key="2">
    <source>
        <dbReference type="Proteomes" id="UP001597357"/>
    </source>
</evidence>
<dbReference type="PROSITE" id="PS51257">
    <property type="entry name" value="PROKAR_LIPOPROTEIN"/>
    <property type="match status" value="1"/>
</dbReference>
<name>A0ABW5SBR8_9FLAO</name>
<evidence type="ECO:0008006" key="3">
    <source>
        <dbReference type="Google" id="ProtNLM"/>
    </source>
</evidence>
<gene>
    <name evidence="1" type="ORF">ACFSQ0_01115</name>
</gene>
<comment type="caution">
    <text evidence="1">The sequence shown here is derived from an EMBL/GenBank/DDBJ whole genome shotgun (WGS) entry which is preliminary data.</text>
</comment>
<proteinExistence type="predicted"/>
<evidence type="ECO:0000313" key="1">
    <source>
        <dbReference type="EMBL" id="MFD2696584.1"/>
    </source>
</evidence>
<protein>
    <recommendedName>
        <fullName evidence="3">PAS domain-containing protein</fullName>
    </recommendedName>
</protein>
<reference evidence="2" key="1">
    <citation type="journal article" date="2019" name="Int. J. Syst. Evol. Microbiol.">
        <title>The Global Catalogue of Microorganisms (GCM) 10K type strain sequencing project: providing services to taxonomists for standard genome sequencing and annotation.</title>
        <authorList>
            <consortium name="The Broad Institute Genomics Platform"/>
            <consortium name="The Broad Institute Genome Sequencing Center for Infectious Disease"/>
            <person name="Wu L."/>
            <person name="Ma J."/>
        </authorList>
    </citation>
    <scope>NUCLEOTIDE SEQUENCE [LARGE SCALE GENOMIC DNA]</scope>
    <source>
        <strain evidence="2">KCTC 42255</strain>
    </source>
</reference>
<dbReference type="RefSeq" id="WP_379042947.1">
    <property type="nucleotide sequence ID" value="NZ_JBHULZ010000005.1"/>
</dbReference>
<organism evidence="1 2">
    <name type="scientific">Mesonia sediminis</name>
    <dbReference type="NCBI Taxonomy" id="1703946"/>
    <lineage>
        <taxon>Bacteria</taxon>
        <taxon>Pseudomonadati</taxon>
        <taxon>Bacteroidota</taxon>
        <taxon>Flavobacteriia</taxon>
        <taxon>Flavobacteriales</taxon>
        <taxon>Flavobacteriaceae</taxon>
        <taxon>Mesonia</taxon>
    </lineage>
</organism>
<dbReference type="EMBL" id="JBHULZ010000005">
    <property type="protein sequence ID" value="MFD2696584.1"/>
    <property type="molecule type" value="Genomic_DNA"/>
</dbReference>
<keyword evidence="2" id="KW-1185">Reference proteome</keyword>